<evidence type="ECO:0000256" key="4">
    <source>
        <dbReference type="ARBA" id="ARBA00022842"/>
    </source>
</evidence>
<dbReference type="GO" id="GO:0046872">
    <property type="term" value="F:metal ion binding"/>
    <property type="evidence" value="ECO:0007669"/>
    <property type="project" value="UniProtKB-KW"/>
</dbReference>
<dbReference type="SUPFAM" id="SSF56784">
    <property type="entry name" value="HAD-like"/>
    <property type="match status" value="1"/>
</dbReference>
<dbReference type="GO" id="GO:0005802">
    <property type="term" value="C:trans-Golgi network"/>
    <property type="evidence" value="ECO:0007669"/>
    <property type="project" value="TreeGrafter"/>
</dbReference>
<feature type="transmembrane region" description="Helical" evidence="7">
    <location>
        <begin position="346"/>
        <end position="364"/>
    </location>
</feature>
<feature type="transmembrane region" description="Helical" evidence="7">
    <location>
        <begin position="384"/>
        <end position="406"/>
    </location>
</feature>
<evidence type="ECO:0000256" key="3">
    <source>
        <dbReference type="ARBA" id="ARBA00022723"/>
    </source>
</evidence>
<keyword evidence="5 7" id="KW-1133">Transmembrane helix</keyword>
<dbReference type="InterPro" id="IPR036412">
    <property type="entry name" value="HAD-like_sf"/>
</dbReference>
<dbReference type="NCBIfam" id="TIGR01494">
    <property type="entry name" value="ATPase_P-type"/>
    <property type="match status" value="1"/>
</dbReference>
<feature type="transmembrane region" description="Helical" evidence="7">
    <location>
        <begin position="281"/>
        <end position="302"/>
    </location>
</feature>
<dbReference type="GeneTree" id="ENSGT00940000161917"/>
<evidence type="ECO:0000313" key="10">
    <source>
        <dbReference type="Proteomes" id="UP000694564"/>
    </source>
</evidence>
<comment type="subcellular location">
    <subcellularLocation>
        <location evidence="1">Membrane</location>
        <topology evidence="1">Multi-pass membrane protein</topology>
    </subcellularLocation>
</comment>
<dbReference type="AlphaFoldDB" id="A0A8D2DTC2"/>
<evidence type="ECO:0000256" key="1">
    <source>
        <dbReference type="ARBA" id="ARBA00004141"/>
    </source>
</evidence>
<keyword evidence="10" id="KW-1185">Reference proteome</keyword>
<feature type="transmembrane region" description="Helical" evidence="7">
    <location>
        <begin position="195"/>
        <end position="216"/>
    </location>
</feature>
<reference evidence="9" key="1">
    <citation type="submission" date="2025-08" db="UniProtKB">
        <authorList>
            <consortium name="Ensembl"/>
        </authorList>
    </citation>
    <scope>IDENTIFICATION</scope>
</reference>
<dbReference type="InterPro" id="IPR023214">
    <property type="entry name" value="HAD_sf"/>
</dbReference>
<dbReference type="SUPFAM" id="SSF81665">
    <property type="entry name" value="Calcium ATPase, transmembrane domain M"/>
    <property type="match status" value="1"/>
</dbReference>
<dbReference type="Gene3D" id="3.40.50.1000">
    <property type="entry name" value="HAD superfamily/HAD-like"/>
    <property type="match status" value="1"/>
</dbReference>
<dbReference type="InterPro" id="IPR001757">
    <property type="entry name" value="P_typ_ATPase"/>
</dbReference>
<dbReference type="Pfam" id="PF16212">
    <property type="entry name" value="PhoLip_ATPase_C"/>
    <property type="match status" value="1"/>
</dbReference>
<proteinExistence type="predicted"/>
<dbReference type="InterPro" id="IPR032630">
    <property type="entry name" value="P_typ_ATPase_c"/>
</dbReference>
<evidence type="ECO:0000256" key="6">
    <source>
        <dbReference type="ARBA" id="ARBA00023136"/>
    </source>
</evidence>
<dbReference type="GO" id="GO:0140326">
    <property type="term" value="F:ATPase-coupled intramembrane lipid transporter activity"/>
    <property type="evidence" value="ECO:0007669"/>
    <property type="project" value="TreeGrafter"/>
</dbReference>
<dbReference type="GO" id="GO:0045332">
    <property type="term" value="P:phospholipid translocation"/>
    <property type="evidence" value="ECO:0007669"/>
    <property type="project" value="TreeGrafter"/>
</dbReference>
<dbReference type="GO" id="GO:0005886">
    <property type="term" value="C:plasma membrane"/>
    <property type="evidence" value="ECO:0007669"/>
    <property type="project" value="TreeGrafter"/>
</dbReference>
<evidence type="ECO:0000256" key="2">
    <source>
        <dbReference type="ARBA" id="ARBA00022692"/>
    </source>
</evidence>
<evidence type="ECO:0000256" key="5">
    <source>
        <dbReference type="ARBA" id="ARBA00022989"/>
    </source>
</evidence>
<evidence type="ECO:0000259" key="8">
    <source>
        <dbReference type="Pfam" id="PF16212"/>
    </source>
</evidence>
<dbReference type="PANTHER" id="PTHR24092">
    <property type="entry name" value="PROBABLE PHOSPHOLIPID-TRANSPORTING ATPASE"/>
    <property type="match status" value="1"/>
</dbReference>
<dbReference type="GO" id="GO:0005524">
    <property type="term" value="F:ATP binding"/>
    <property type="evidence" value="ECO:0007669"/>
    <property type="project" value="InterPro"/>
</dbReference>
<feature type="transmembrane region" description="Helical" evidence="7">
    <location>
        <begin position="228"/>
        <end position="248"/>
    </location>
</feature>
<keyword evidence="3" id="KW-0479">Metal-binding</keyword>
<organism evidence="9 10">
    <name type="scientific">Sciurus vulgaris</name>
    <name type="common">Eurasian red squirrel</name>
    <dbReference type="NCBI Taxonomy" id="55149"/>
    <lineage>
        <taxon>Eukaryota</taxon>
        <taxon>Metazoa</taxon>
        <taxon>Chordata</taxon>
        <taxon>Craniata</taxon>
        <taxon>Vertebrata</taxon>
        <taxon>Euteleostomi</taxon>
        <taxon>Mammalia</taxon>
        <taxon>Eutheria</taxon>
        <taxon>Euarchontoglires</taxon>
        <taxon>Glires</taxon>
        <taxon>Rodentia</taxon>
        <taxon>Sciuromorpha</taxon>
        <taxon>Sciuridae</taxon>
        <taxon>Sciurinae</taxon>
        <taxon>Sciurini</taxon>
        <taxon>Sciurus</taxon>
    </lineage>
</organism>
<reference evidence="9" key="2">
    <citation type="submission" date="2025-09" db="UniProtKB">
        <authorList>
            <consortium name="Ensembl"/>
        </authorList>
    </citation>
    <scope>IDENTIFICATION</scope>
</reference>
<feature type="domain" description="P-type ATPase C-terminal" evidence="8">
    <location>
        <begin position="166"/>
        <end position="411"/>
    </location>
</feature>
<keyword evidence="6 7" id="KW-0472">Membrane</keyword>
<sequence>ETIITLNKAKIKIWVLTGDKQETAINIAYSCNVFEDEMDGVFMIEGKDSETILQELRGKMKPESLLESDPVNIYLKKKPKRTFTMPEELPRGDYGLVINGYSLAFALEGNLELELLRTASLCKGVICCRMTPFQKAQVVELVKSMIKAAHIGVGISGQEGMQAMLNSDFAFSQFCYLQRLLLVHGRWSYNRMCKFLSYFFYKNFVFTLVHFWYAFFNGFSAQAVYDTWFITCYNLIYTSLPVLGLSLFEQDVNETWSLHFPELYIPGQHNLYFNKKEFVKCLIHGIYSSFVLFFVPMGTIYNSERSDGKDISDIQTFCLIVQTSLIWMVTVQIALKTTYWTMISHFFIWGSLGFYFCILFFLYSDGLCLMFPSIFQFLGKALSQIWLSLILSVILCVIPAFGYQFLQPLVFDRINHCKTRPPQVRVRTKLKHPSLRRSAYAFSHKQGFGALITSGKTTKTKPNKKNSFPVKKKESSDISTRIVAFQEKSISGVPSTIPLKF</sequence>
<dbReference type="GO" id="GO:0016887">
    <property type="term" value="F:ATP hydrolysis activity"/>
    <property type="evidence" value="ECO:0007669"/>
    <property type="project" value="InterPro"/>
</dbReference>
<dbReference type="InterPro" id="IPR023298">
    <property type="entry name" value="ATPase_P-typ_TM_dom_sf"/>
</dbReference>
<evidence type="ECO:0000256" key="7">
    <source>
        <dbReference type="SAM" id="Phobius"/>
    </source>
</evidence>
<accession>A0A8D2DTC2</accession>
<evidence type="ECO:0000313" key="9">
    <source>
        <dbReference type="Ensembl" id="ENSSVLP00005028968.1"/>
    </source>
</evidence>
<keyword evidence="4" id="KW-0460">Magnesium</keyword>
<dbReference type="Proteomes" id="UP000694564">
    <property type="component" value="Chromosome 15"/>
</dbReference>
<dbReference type="Ensembl" id="ENSSVLT00005032192.1">
    <property type="protein sequence ID" value="ENSSVLP00005028968.1"/>
    <property type="gene ID" value="ENSSVLG00005022844.1"/>
</dbReference>
<keyword evidence="2 7" id="KW-0812">Transmembrane</keyword>
<dbReference type="GO" id="GO:0007030">
    <property type="term" value="P:Golgi organization"/>
    <property type="evidence" value="ECO:0007669"/>
    <property type="project" value="TreeGrafter"/>
</dbReference>
<dbReference type="PANTHER" id="PTHR24092:SF52">
    <property type="entry name" value="PHOSPHOLIPID-TRANSPORTING ATPASE FETA"/>
    <property type="match status" value="1"/>
</dbReference>
<feature type="transmembrane region" description="Helical" evidence="7">
    <location>
        <begin position="314"/>
        <end position="334"/>
    </location>
</feature>
<protein>
    <recommendedName>
        <fullName evidence="8">P-type ATPase C-terminal domain-containing protein</fullName>
    </recommendedName>
</protein>
<name>A0A8D2DTC2_SCIVU</name>